<evidence type="ECO:0000313" key="1">
    <source>
        <dbReference type="EMBL" id="ANY15781.1"/>
    </source>
</evidence>
<reference evidence="1 4" key="2">
    <citation type="submission" date="2016-07" db="EMBL/GenBank/DDBJ databases">
        <title>Complete genome sequences of Bordetella pseudohinzii.</title>
        <authorList>
            <person name="Spilker T."/>
            <person name="Darrah R."/>
            <person name="LiPuma J.J."/>
        </authorList>
    </citation>
    <scope>NUCLEOTIDE SEQUENCE [LARGE SCALE GENOMIC DNA]</scope>
    <source>
        <strain evidence="1 4">HI4681</strain>
    </source>
</reference>
<protein>
    <submittedName>
        <fullName evidence="2">Uncharacterized protein</fullName>
    </submittedName>
</protein>
<gene>
    <name evidence="1" type="ORF">BBN53_07610</name>
    <name evidence="2" type="ORF">ERS370011_00529</name>
</gene>
<dbReference type="RefSeq" id="WP_043207658.1">
    <property type="nucleotide sequence ID" value="NZ_CAJGUP010000111.1"/>
</dbReference>
<evidence type="ECO:0000313" key="3">
    <source>
        <dbReference type="Proteomes" id="UP000053096"/>
    </source>
</evidence>
<accession>A0A0M7CQJ3</accession>
<dbReference type="KEGG" id="bpdz:BBN53_07610"/>
<dbReference type="EMBL" id="CYTV01000001">
    <property type="protein sequence ID" value="CUI42225.1"/>
    <property type="molecule type" value="Genomic_DNA"/>
</dbReference>
<organism evidence="2 3">
    <name type="scientific">Bordetella pseudohinzii</name>
    <dbReference type="NCBI Taxonomy" id="1331258"/>
    <lineage>
        <taxon>Bacteria</taxon>
        <taxon>Pseudomonadati</taxon>
        <taxon>Pseudomonadota</taxon>
        <taxon>Betaproteobacteria</taxon>
        <taxon>Burkholderiales</taxon>
        <taxon>Alcaligenaceae</taxon>
        <taxon>Bordetella</taxon>
    </lineage>
</organism>
<reference evidence="2 3" key="1">
    <citation type="submission" date="2015-09" db="EMBL/GenBank/DDBJ databases">
        <authorList>
            <person name="Jackson K.R."/>
            <person name="Lunt B.L."/>
            <person name="Fisher J.N.B."/>
            <person name="Gardner A.V."/>
            <person name="Bailey M.E."/>
            <person name="Deus L.M."/>
            <person name="Earl A.S."/>
            <person name="Gibby P.D."/>
            <person name="Hartmann K.A."/>
            <person name="Liu J.E."/>
            <person name="Manci A.M."/>
            <person name="Nielsen D.A."/>
            <person name="Solomon M.B."/>
            <person name="Breakwell D.P."/>
            <person name="Burnett S.H."/>
            <person name="Grose J.H."/>
        </authorList>
    </citation>
    <scope>NUCLEOTIDE SEQUENCE [LARGE SCALE GENOMIC DNA]</scope>
    <source>
        <strain evidence="2 3">2789STDY5608636</strain>
    </source>
</reference>
<name>A0A0J6C4Q2_9BORD</name>
<dbReference type="EMBL" id="CP016440">
    <property type="protein sequence ID" value="ANY15781.1"/>
    <property type="molecule type" value="Genomic_DNA"/>
</dbReference>
<dbReference type="Proteomes" id="UP000053096">
    <property type="component" value="Unassembled WGS sequence"/>
</dbReference>
<accession>A0A0J6C4Q2</accession>
<proteinExistence type="predicted"/>
<evidence type="ECO:0000313" key="2">
    <source>
        <dbReference type="EMBL" id="CUI42225.1"/>
    </source>
</evidence>
<dbReference type="Proteomes" id="UP000092950">
    <property type="component" value="Chromosome"/>
</dbReference>
<keyword evidence="4" id="KW-1185">Reference proteome</keyword>
<sequence length="67" mass="7667">MRGAHSGRQIIAESQEARKIATLWAYLHDVPVIPCIQLAELWFQATQPVAQRTWSGLETHLRTKIKD</sequence>
<dbReference type="AlphaFoldDB" id="A0A0J6C4Q2"/>
<evidence type="ECO:0000313" key="4">
    <source>
        <dbReference type="Proteomes" id="UP000092950"/>
    </source>
</evidence>